<feature type="transmembrane region" description="Helical" evidence="6">
    <location>
        <begin position="253"/>
        <end position="275"/>
    </location>
</feature>
<comment type="similarity">
    <text evidence="2">Belongs to the SLC13A/DASS transporter (TC 2.A.47) family. NADC subfamily.</text>
</comment>
<evidence type="ECO:0000256" key="2">
    <source>
        <dbReference type="ARBA" id="ARBA00006772"/>
    </source>
</evidence>
<dbReference type="GO" id="GO:0055085">
    <property type="term" value="P:transmembrane transport"/>
    <property type="evidence" value="ECO:0000318"/>
    <property type="project" value="GO_Central"/>
</dbReference>
<dbReference type="CDD" id="cd01115">
    <property type="entry name" value="SLC13_permease"/>
    <property type="match status" value="1"/>
</dbReference>
<dbReference type="GO" id="GO:0015137">
    <property type="term" value="F:citrate transmembrane transporter activity"/>
    <property type="evidence" value="ECO:0000318"/>
    <property type="project" value="GO_Central"/>
</dbReference>
<feature type="transmembrane region" description="Helical" evidence="6">
    <location>
        <begin position="12"/>
        <end position="30"/>
    </location>
</feature>
<gene>
    <name evidence="7" type="ORF">DAPPUDRAFT_308448</name>
</gene>
<comment type="subcellular location">
    <subcellularLocation>
        <location evidence="1">Membrane</location>
        <topology evidence="1">Multi-pass membrane protein</topology>
    </subcellularLocation>
</comment>
<evidence type="ECO:0000256" key="6">
    <source>
        <dbReference type="SAM" id="Phobius"/>
    </source>
</evidence>
<keyword evidence="4 6" id="KW-1133">Transmembrane helix</keyword>
<proteinExistence type="inferred from homology"/>
<dbReference type="KEGG" id="dpx:DAPPUDRAFT_308448"/>
<feature type="transmembrane region" description="Helical" evidence="6">
    <location>
        <begin position="213"/>
        <end position="233"/>
    </location>
</feature>
<feature type="transmembrane region" description="Helical" evidence="6">
    <location>
        <begin position="123"/>
        <end position="140"/>
    </location>
</feature>
<evidence type="ECO:0000256" key="3">
    <source>
        <dbReference type="ARBA" id="ARBA00022692"/>
    </source>
</evidence>
<dbReference type="PANTHER" id="PTHR10283">
    <property type="entry name" value="SOLUTE CARRIER FAMILY 13 MEMBER"/>
    <property type="match status" value="1"/>
</dbReference>
<evidence type="ECO:0000256" key="5">
    <source>
        <dbReference type="ARBA" id="ARBA00023136"/>
    </source>
</evidence>
<dbReference type="GO" id="GO:0015141">
    <property type="term" value="F:succinate transmembrane transporter activity"/>
    <property type="evidence" value="ECO:0000318"/>
    <property type="project" value="GO_Central"/>
</dbReference>
<keyword evidence="8" id="KW-1185">Reference proteome</keyword>
<evidence type="ECO:0000256" key="1">
    <source>
        <dbReference type="ARBA" id="ARBA00004141"/>
    </source>
</evidence>
<dbReference type="AlphaFoldDB" id="E9G2Z3"/>
<dbReference type="PhylomeDB" id="E9G2Z3"/>
<organism evidence="7 8">
    <name type="scientific">Daphnia pulex</name>
    <name type="common">Water flea</name>
    <dbReference type="NCBI Taxonomy" id="6669"/>
    <lineage>
        <taxon>Eukaryota</taxon>
        <taxon>Metazoa</taxon>
        <taxon>Ecdysozoa</taxon>
        <taxon>Arthropoda</taxon>
        <taxon>Crustacea</taxon>
        <taxon>Branchiopoda</taxon>
        <taxon>Diplostraca</taxon>
        <taxon>Cladocera</taxon>
        <taxon>Anomopoda</taxon>
        <taxon>Daphniidae</taxon>
        <taxon>Daphnia</taxon>
    </lineage>
</organism>
<evidence type="ECO:0000256" key="4">
    <source>
        <dbReference type="ARBA" id="ARBA00022989"/>
    </source>
</evidence>
<dbReference type="STRING" id="6669.E9G2Z3"/>
<dbReference type="EMBL" id="GL732530">
    <property type="protein sequence ID" value="EFX86421.1"/>
    <property type="molecule type" value="Genomic_DNA"/>
</dbReference>
<dbReference type="GO" id="GO:0015744">
    <property type="term" value="P:succinate transport"/>
    <property type="evidence" value="ECO:0000318"/>
    <property type="project" value="GO_Central"/>
</dbReference>
<dbReference type="Pfam" id="PF00939">
    <property type="entry name" value="Na_sulph_symp"/>
    <property type="match status" value="1"/>
</dbReference>
<dbReference type="InterPro" id="IPR001898">
    <property type="entry name" value="SLC13A/DASS"/>
</dbReference>
<keyword evidence="5 6" id="KW-0472">Membrane</keyword>
<dbReference type="HOGENOM" id="CLU_005170_9_1_1"/>
<dbReference type="GO" id="GO:0005886">
    <property type="term" value="C:plasma membrane"/>
    <property type="evidence" value="ECO:0000318"/>
    <property type="project" value="GO_Central"/>
</dbReference>
<evidence type="ECO:0000313" key="7">
    <source>
        <dbReference type="EMBL" id="EFX86421.1"/>
    </source>
</evidence>
<protein>
    <submittedName>
        <fullName evidence="7">Uncharacterized protein</fullName>
    </submittedName>
</protein>
<sequence length="525" mass="57358">MLNFLRNHVRPYWRGIIAISAPLLLLPLPITGVKEAQCGYTIMIMAIYWMTEALPLPVTSLIPVVALPLFGIMETGDVSTAYMKDTNMMFIGGLILALAIQFCNLHKRVALAVLLLVGAKPRWLLAGFMGTTAFLSMWISNTATTAMMVPIVDAVAAELYKDDDEEMVRTISHATITTNCGSIEELVPSDSNENRRTSAEAEKERKRKIRAGIMISTSYSSVIGGTGSLIGSSPQLALKGIVQEIFGQTELNFASWIAFNVPGMLFNLFFTWVWLQVIFIGSGKQSTADGGRDKEVIKVIRQKFKDLGPMTFHEAAVLILFIICVLLWFFRDPGFIPGWAELFGNARNVDDATAVMLIVLLLFAIPSKPTFWCLRPKESSSESVDVPPKSSPALLDWKYVQDRLPWGVILLLGGGYALSDATKKSGLSDWIGKQLAGMIVLPPFVIMLVVCIITAGVTEVASNTAVANIFLPILADTATAIQINPLYFMVPVTVTCSYAFMLPVSTPPNAIAFAAAKMKPDEMVS</sequence>
<feature type="transmembrane region" description="Helical" evidence="6">
    <location>
        <begin position="90"/>
        <end position="117"/>
    </location>
</feature>
<feature type="transmembrane region" description="Helical" evidence="6">
    <location>
        <begin position="435"/>
        <end position="457"/>
    </location>
</feature>
<dbReference type="Proteomes" id="UP000000305">
    <property type="component" value="Unassembled WGS sequence"/>
</dbReference>
<dbReference type="PANTHER" id="PTHR10283:SF82">
    <property type="entry name" value="SOLUTE CARRIER FAMILY 13 MEMBER 2"/>
    <property type="match status" value="1"/>
</dbReference>
<keyword evidence="3 6" id="KW-0812">Transmembrane</keyword>
<name>E9G2Z3_DAPPU</name>
<dbReference type="OrthoDB" id="6493944at2759"/>
<feature type="transmembrane region" description="Helical" evidence="6">
    <location>
        <begin position="311"/>
        <end position="330"/>
    </location>
</feature>
<feature type="transmembrane region" description="Helical" evidence="6">
    <location>
        <begin position="42"/>
        <end position="70"/>
    </location>
</feature>
<dbReference type="FunCoup" id="E9G2Z3">
    <property type="interactions" value="192"/>
</dbReference>
<dbReference type="OMA" id="FIMNTIC"/>
<dbReference type="eggNOG" id="KOG1281">
    <property type="taxonomic scope" value="Eukaryota"/>
</dbReference>
<reference evidence="7 8" key="1">
    <citation type="journal article" date="2011" name="Science">
        <title>The ecoresponsive genome of Daphnia pulex.</title>
        <authorList>
            <person name="Colbourne J.K."/>
            <person name="Pfrender M.E."/>
            <person name="Gilbert D."/>
            <person name="Thomas W.K."/>
            <person name="Tucker A."/>
            <person name="Oakley T.H."/>
            <person name="Tokishita S."/>
            <person name="Aerts A."/>
            <person name="Arnold G.J."/>
            <person name="Basu M.K."/>
            <person name="Bauer D.J."/>
            <person name="Caceres C.E."/>
            <person name="Carmel L."/>
            <person name="Casola C."/>
            <person name="Choi J.H."/>
            <person name="Detter J.C."/>
            <person name="Dong Q."/>
            <person name="Dusheyko S."/>
            <person name="Eads B.D."/>
            <person name="Frohlich T."/>
            <person name="Geiler-Samerotte K.A."/>
            <person name="Gerlach D."/>
            <person name="Hatcher P."/>
            <person name="Jogdeo S."/>
            <person name="Krijgsveld J."/>
            <person name="Kriventseva E.V."/>
            <person name="Kultz D."/>
            <person name="Laforsch C."/>
            <person name="Lindquist E."/>
            <person name="Lopez J."/>
            <person name="Manak J.R."/>
            <person name="Muller J."/>
            <person name="Pangilinan J."/>
            <person name="Patwardhan R.P."/>
            <person name="Pitluck S."/>
            <person name="Pritham E.J."/>
            <person name="Rechtsteiner A."/>
            <person name="Rho M."/>
            <person name="Rogozin I.B."/>
            <person name="Sakarya O."/>
            <person name="Salamov A."/>
            <person name="Schaack S."/>
            <person name="Shapiro H."/>
            <person name="Shiga Y."/>
            <person name="Skalitzky C."/>
            <person name="Smith Z."/>
            <person name="Souvorov A."/>
            <person name="Sung W."/>
            <person name="Tang Z."/>
            <person name="Tsuchiya D."/>
            <person name="Tu H."/>
            <person name="Vos H."/>
            <person name="Wang M."/>
            <person name="Wolf Y.I."/>
            <person name="Yamagata H."/>
            <person name="Yamada T."/>
            <person name="Ye Y."/>
            <person name="Shaw J.R."/>
            <person name="Andrews J."/>
            <person name="Crease T.J."/>
            <person name="Tang H."/>
            <person name="Lucas S.M."/>
            <person name="Robertson H.M."/>
            <person name="Bork P."/>
            <person name="Koonin E.V."/>
            <person name="Zdobnov E.M."/>
            <person name="Grigoriev I.V."/>
            <person name="Lynch M."/>
            <person name="Boore J.L."/>
        </authorList>
    </citation>
    <scope>NUCLEOTIDE SEQUENCE [LARGE SCALE GENOMIC DNA]</scope>
</reference>
<accession>E9G2Z3</accession>
<evidence type="ECO:0000313" key="8">
    <source>
        <dbReference type="Proteomes" id="UP000000305"/>
    </source>
</evidence>
<dbReference type="GO" id="GO:0015746">
    <property type="term" value="P:citrate transport"/>
    <property type="evidence" value="ECO:0000318"/>
    <property type="project" value="GO_Central"/>
</dbReference>
<feature type="transmembrane region" description="Helical" evidence="6">
    <location>
        <begin position="352"/>
        <end position="374"/>
    </location>
</feature>
<dbReference type="InParanoid" id="E9G2Z3"/>